<dbReference type="PANTHER" id="PTHR45638">
    <property type="entry name" value="CYCLIC NUCLEOTIDE-GATED CATION CHANNEL SUBUNIT A"/>
    <property type="match status" value="1"/>
</dbReference>
<dbReference type="InterPro" id="IPR050866">
    <property type="entry name" value="CNG_cation_channel"/>
</dbReference>
<keyword evidence="1" id="KW-1133">Transmembrane helix</keyword>
<dbReference type="Pfam" id="PF00027">
    <property type="entry name" value="cNMP_binding"/>
    <property type="match status" value="1"/>
</dbReference>
<dbReference type="SMART" id="SM00100">
    <property type="entry name" value="cNMP"/>
    <property type="match status" value="1"/>
</dbReference>
<dbReference type="Pfam" id="PF07885">
    <property type="entry name" value="Ion_trans_2"/>
    <property type="match status" value="1"/>
</dbReference>
<feature type="domain" description="Cyclic nucleotide-binding" evidence="2">
    <location>
        <begin position="159"/>
        <end position="276"/>
    </location>
</feature>
<dbReference type="GO" id="GO:0005249">
    <property type="term" value="F:voltage-gated potassium channel activity"/>
    <property type="evidence" value="ECO:0007669"/>
    <property type="project" value="TreeGrafter"/>
</dbReference>
<proteinExistence type="predicted"/>
<dbReference type="InterPro" id="IPR013099">
    <property type="entry name" value="K_chnl_dom"/>
</dbReference>
<dbReference type="GO" id="GO:0005221">
    <property type="term" value="F:intracellularly cyclic nucleotide-activated monoatomic cation channel activity"/>
    <property type="evidence" value="ECO:0007669"/>
    <property type="project" value="InterPro"/>
</dbReference>
<evidence type="ECO:0000313" key="3">
    <source>
        <dbReference type="Proteomes" id="UP000515152"/>
    </source>
</evidence>
<evidence type="ECO:0000256" key="1">
    <source>
        <dbReference type="SAM" id="Phobius"/>
    </source>
</evidence>
<keyword evidence="1" id="KW-0472">Membrane</keyword>
<keyword evidence="1" id="KW-0812">Transmembrane</keyword>
<dbReference type="AlphaFoldDB" id="A0A6P8GE98"/>
<feature type="transmembrane region" description="Helical" evidence="1">
    <location>
        <begin position="26"/>
        <end position="44"/>
    </location>
</feature>
<keyword evidence="3" id="KW-1185">Reference proteome</keyword>
<dbReference type="RefSeq" id="XP_031433827.2">
    <property type="nucleotide sequence ID" value="XM_031577967.2"/>
</dbReference>
<dbReference type="GO" id="GO:0044877">
    <property type="term" value="F:protein-containing complex binding"/>
    <property type="evidence" value="ECO:0007669"/>
    <property type="project" value="TreeGrafter"/>
</dbReference>
<dbReference type="PROSITE" id="PS50042">
    <property type="entry name" value="CNMP_BINDING_3"/>
    <property type="match status" value="1"/>
</dbReference>
<accession>A0A6P8GE98</accession>
<dbReference type="CTD" id="110440193"/>
<dbReference type="OrthoDB" id="415460at2759"/>
<dbReference type="Proteomes" id="UP000515152">
    <property type="component" value="Chromosome 12"/>
</dbReference>
<protein>
    <submittedName>
        <fullName evidence="4">Cyclic nucleotide-gated channel rod photoreceptor subunit alpha</fullName>
    </submittedName>
</protein>
<gene>
    <name evidence="4" type="primary">LOC116222887</name>
</gene>
<feature type="transmembrane region" description="Helical" evidence="1">
    <location>
        <begin position="56"/>
        <end position="76"/>
    </location>
</feature>
<reference evidence="4" key="1">
    <citation type="submission" date="2025-08" db="UniProtKB">
        <authorList>
            <consortium name="RefSeq"/>
        </authorList>
    </citation>
    <scope>IDENTIFICATION</scope>
</reference>
<dbReference type="KEGG" id="char:116222887"/>
<name>A0A6P8GE98_CLUHA</name>
<organism evidence="3 4">
    <name type="scientific">Clupea harengus</name>
    <name type="common">Atlantic herring</name>
    <dbReference type="NCBI Taxonomy" id="7950"/>
    <lineage>
        <taxon>Eukaryota</taxon>
        <taxon>Metazoa</taxon>
        <taxon>Chordata</taxon>
        <taxon>Craniata</taxon>
        <taxon>Vertebrata</taxon>
        <taxon>Euteleostomi</taxon>
        <taxon>Actinopterygii</taxon>
        <taxon>Neopterygii</taxon>
        <taxon>Teleostei</taxon>
        <taxon>Clupei</taxon>
        <taxon>Clupeiformes</taxon>
        <taxon>Clupeoidei</taxon>
        <taxon>Clupeidae</taxon>
        <taxon>Clupea</taxon>
    </lineage>
</organism>
<dbReference type="GeneID" id="116222887"/>
<dbReference type="CDD" id="cd00038">
    <property type="entry name" value="CAP_ED"/>
    <property type="match status" value="1"/>
</dbReference>
<evidence type="ECO:0000313" key="4">
    <source>
        <dbReference type="RefSeq" id="XP_031433827.2"/>
    </source>
</evidence>
<evidence type="ECO:0000259" key="2">
    <source>
        <dbReference type="PROSITE" id="PS50042"/>
    </source>
</evidence>
<dbReference type="PANTHER" id="PTHR45638:SF19">
    <property type="entry name" value="CYCLIC NUCLEOTIDE-BINDING DOMAIN-CONTAINING PROTEIN"/>
    <property type="match status" value="1"/>
</dbReference>
<dbReference type="InterPro" id="IPR000595">
    <property type="entry name" value="cNMP-bd_dom"/>
</dbReference>
<sequence length="281" mass="32385">MPPLNMDWDTYIPSFVGYPEMSDGRLRYYFGAYWIVATYTTTGYGDVRPKGFEGMLFSILVMILAKIHVIYSMGLLSSTQANKQSLQVTFEEKLQAIEAYMVGANIPSPLQYRVTHFYNYIWTRTNGIQSKVLFKDTAHCMKASIFSRISIPHLKNNQLFAHLSETFLHHLSTKMQLTSYTAGEYIKKKGDVGVGMWLILYGKVNLNRHKAEEHNETISTGKIIGLHLLFKRKHCGHTAIAENYVDIFYLTKESFDEVCSYYPKVRKRLDKRAINYANVDL</sequence>